<protein>
    <submittedName>
        <fullName evidence="1">Uncharacterized protein</fullName>
    </submittedName>
</protein>
<organism evidence="1">
    <name type="scientific">Siphoviridae sp. ct6bU4</name>
    <dbReference type="NCBI Taxonomy" id="2825344"/>
    <lineage>
        <taxon>Viruses</taxon>
        <taxon>Duplodnaviria</taxon>
        <taxon>Heunggongvirae</taxon>
        <taxon>Uroviricota</taxon>
        <taxon>Caudoviricetes</taxon>
    </lineage>
</organism>
<accession>A0A8S5VAB7</accession>
<reference evidence="1" key="1">
    <citation type="journal article" date="2021" name="Proc. Natl. Acad. Sci. U.S.A.">
        <title>A Catalog of Tens of Thousands of Viruses from Human Metagenomes Reveals Hidden Associations with Chronic Diseases.</title>
        <authorList>
            <person name="Tisza M.J."/>
            <person name="Buck C.B."/>
        </authorList>
    </citation>
    <scope>NUCLEOTIDE SEQUENCE</scope>
    <source>
        <strain evidence="1">Ct6bU4</strain>
    </source>
</reference>
<proteinExistence type="predicted"/>
<name>A0A8S5VAB7_9CAUD</name>
<dbReference type="EMBL" id="BK016234">
    <property type="protein sequence ID" value="DAG03697.1"/>
    <property type="molecule type" value="Genomic_DNA"/>
</dbReference>
<sequence length="267" mass="29928">MHIYIRTGSDENNGIEFIDGTKWEEMGSRTGFNYYPGDGTGEPTRYTPKTSNSLNTVPFGDRGLAALLLAEHKLGDLDPRAEVQSLTWIRSNSPLIHDLKQLFTLQGNNPVRLLSEIQETISKYLRINGPGYQTEIAITAEDLARVELDSGERMNKVVLDGDKPQGFTVTGEDGSTVTRFTIPGFLRTLVYRLPDEQRHLAILYLASEKLRNLPSDTPIHRVTFQSEGLGYASFYKSNDVIPDLKTNPVKAWELRGHLLNIIAAYTE</sequence>
<evidence type="ECO:0000313" key="1">
    <source>
        <dbReference type="EMBL" id="DAG03697.1"/>
    </source>
</evidence>